<protein>
    <submittedName>
        <fullName evidence="2">Uncharacterized protein</fullName>
    </submittedName>
</protein>
<sequence>MGKGTKNLGSRPIQKFQNPKFFPQFGQTPFLEVLTHSERGKRDGRVGSIPMSLTSNMAPAPAPAQGHKDGACYFFGWNRINWKGTFEEENKENKVLPSIAAAFPEIRAAIVLV</sequence>
<organism evidence="2 3">
    <name type="scientific">Solanum stoloniferum</name>
    <dbReference type="NCBI Taxonomy" id="62892"/>
    <lineage>
        <taxon>Eukaryota</taxon>
        <taxon>Viridiplantae</taxon>
        <taxon>Streptophyta</taxon>
        <taxon>Embryophyta</taxon>
        <taxon>Tracheophyta</taxon>
        <taxon>Spermatophyta</taxon>
        <taxon>Magnoliopsida</taxon>
        <taxon>eudicotyledons</taxon>
        <taxon>Gunneridae</taxon>
        <taxon>Pentapetalae</taxon>
        <taxon>asterids</taxon>
        <taxon>lamiids</taxon>
        <taxon>Solanales</taxon>
        <taxon>Solanaceae</taxon>
        <taxon>Solanoideae</taxon>
        <taxon>Solaneae</taxon>
        <taxon>Solanum</taxon>
    </lineage>
</organism>
<name>A0ABD2RKA9_9SOLN</name>
<gene>
    <name evidence="2" type="ORF">AABB24_032588</name>
</gene>
<evidence type="ECO:0000256" key="1">
    <source>
        <dbReference type="SAM" id="MobiDB-lite"/>
    </source>
</evidence>
<feature type="region of interest" description="Disordered" evidence="1">
    <location>
        <begin position="1"/>
        <end position="21"/>
    </location>
</feature>
<dbReference type="EMBL" id="JBJKTR010000019">
    <property type="protein sequence ID" value="KAL3332054.1"/>
    <property type="molecule type" value="Genomic_DNA"/>
</dbReference>
<keyword evidence="3" id="KW-1185">Reference proteome</keyword>
<feature type="compositionally biased region" description="Basic and acidic residues" evidence="1">
    <location>
        <begin position="36"/>
        <end position="45"/>
    </location>
</feature>
<evidence type="ECO:0000313" key="2">
    <source>
        <dbReference type="EMBL" id="KAL3332054.1"/>
    </source>
</evidence>
<dbReference type="Proteomes" id="UP001627284">
    <property type="component" value="Unassembled WGS sequence"/>
</dbReference>
<dbReference type="AlphaFoldDB" id="A0ABD2RKA9"/>
<reference evidence="2 3" key="1">
    <citation type="submission" date="2024-05" db="EMBL/GenBank/DDBJ databases">
        <title>De novo assembly of an allotetraploid wild potato.</title>
        <authorList>
            <person name="Hosaka A.J."/>
        </authorList>
    </citation>
    <scope>NUCLEOTIDE SEQUENCE [LARGE SCALE GENOMIC DNA]</scope>
    <source>
        <tissue evidence="2">Young leaves</tissue>
    </source>
</reference>
<evidence type="ECO:0000313" key="3">
    <source>
        <dbReference type="Proteomes" id="UP001627284"/>
    </source>
</evidence>
<comment type="caution">
    <text evidence="2">The sequence shown here is derived from an EMBL/GenBank/DDBJ whole genome shotgun (WGS) entry which is preliminary data.</text>
</comment>
<feature type="region of interest" description="Disordered" evidence="1">
    <location>
        <begin position="36"/>
        <end position="62"/>
    </location>
</feature>
<proteinExistence type="predicted"/>
<accession>A0ABD2RKA9</accession>